<feature type="compositionally biased region" description="Low complexity" evidence="1">
    <location>
        <begin position="136"/>
        <end position="159"/>
    </location>
</feature>
<feature type="compositionally biased region" description="Low complexity" evidence="1">
    <location>
        <begin position="100"/>
        <end position="126"/>
    </location>
</feature>
<reference evidence="2" key="1">
    <citation type="submission" date="2020-10" db="EMBL/GenBank/DDBJ databases">
        <authorList>
            <person name="Castelo-Branco R."/>
            <person name="Eusebio N."/>
            <person name="Adriana R."/>
            <person name="Vieira A."/>
            <person name="Brugerolle De Fraissinette N."/>
            <person name="Rezende De Castro R."/>
            <person name="Schneider M.P."/>
            <person name="Vasconcelos V."/>
            <person name="Leao P.N."/>
        </authorList>
    </citation>
    <scope>NUCLEOTIDE SEQUENCE</scope>
    <source>
        <strain evidence="2">LEGE 11467</strain>
    </source>
</reference>
<accession>A0A928Z6W9</accession>
<comment type="caution">
    <text evidence="2">The sequence shown here is derived from an EMBL/GenBank/DDBJ whole genome shotgun (WGS) entry which is preliminary data.</text>
</comment>
<organism evidence="2 3">
    <name type="scientific">Zarconia navalis LEGE 11467</name>
    <dbReference type="NCBI Taxonomy" id="1828826"/>
    <lineage>
        <taxon>Bacteria</taxon>
        <taxon>Bacillati</taxon>
        <taxon>Cyanobacteriota</taxon>
        <taxon>Cyanophyceae</taxon>
        <taxon>Oscillatoriophycideae</taxon>
        <taxon>Oscillatoriales</taxon>
        <taxon>Oscillatoriales incertae sedis</taxon>
        <taxon>Zarconia</taxon>
        <taxon>Zarconia navalis</taxon>
    </lineage>
</organism>
<feature type="compositionally biased region" description="Basic and acidic residues" evidence="1">
    <location>
        <begin position="545"/>
        <end position="556"/>
    </location>
</feature>
<name>A0A928Z6W9_9CYAN</name>
<evidence type="ECO:0000313" key="2">
    <source>
        <dbReference type="EMBL" id="MBE9040837.1"/>
    </source>
</evidence>
<dbReference type="Proteomes" id="UP000621799">
    <property type="component" value="Unassembled WGS sequence"/>
</dbReference>
<feature type="region of interest" description="Disordered" evidence="1">
    <location>
        <begin position="461"/>
        <end position="567"/>
    </location>
</feature>
<feature type="compositionally biased region" description="Acidic residues" evidence="1">
    <location>
        <begin position="228"/>
        <end position="238"/>
    </location>
</feature>
<feature type="region of interest" description="Disordered" evidence="1">
    <location>
        <begin position="99"/>
        <end position="159"/>
    </location>
</feature>
<evidence type="ECO:0000313" key="3">
    <source>
        <dbReference type="Proteomes" id="UP000621799"/>
    </source>
</evidence>
<dbReference type="RefSeq" id="WP_264321073.1">
    <property type="nucleotide sequence ID" value="NZ_JADEXN010000123.1"/>
</dbReference>
<sequence>MSSAPRPNKIASLLRLPLVSKNFAGTLRQPTYMAIAASLGLHGVVGVGFAVVSPNGLGNSPLATRMVETNLVELTPAEISRLPVVSTLPVGRLPSPNSNTLSAGTLPSLSGLPPSSSGTLGNSGQGLPPGPPPPLGSSEPTYSSGTFFGSRSSGSSEDYSSGYNLGYGSGYSSGDTSSQSSLSLAELQAWIDLQARREIERRLEQDDPNFLKKPQLQDEDDPKAIPNEENEEIADGEEISEKENPNIANSSEFSEGEIRFVQGIRLPGASSQQLEGQIPVEAVVDDRGNLLDLRFPDGSENQVRELLLVASIQDILFPSTGSEAVYPLVVVFNENSPTLNALGSGEQPQIDFEDLQALDPDSEPNTESQIFALAPISYSVADLSIPPGEVPDSIIVDIVVVPDGGIETQLVTSTGDPFLDEIALDRALALAIEQKLALDTSNTHQVTIPFELDVELDDNIETPPEAPILEPTDPEDSTEKPLPPQSPAPDPLEPELPQEDILPSPPNPVNTPKKPPLQNPSEAENESDSRLPELPADKPTQSSTSDERLPIEKERLPYSSKATKKEP</sequence>
<dbReference type="EMBL" id="JADEXN010000123">
    <property type="protein sequence ID" value="MBE9040837.1"/>
    <property type="molecule type" value="Genomic_DNA"/>
</dbReference>
<proteinExistence type="predicted"/>
<feature type="compositionally biased region" description="Pro residues" evidence="1">
    <location>
        <begin position="481"/>
        <end position="491"/>
    </location>
</feature>
<protein>
    <submittedName>
        <fullName evidence="2">Uncharacterized protein</fullName>
    </submittedName>
</protein>
<dbReference type="AlphaFoldDB" id="A0A928Z6W9"/>
<evidence type="ECO:0000256" key="1">
    <source>
        <dbReference type="SAM" id="MobiDB-lite"/>
    </source>
</evidence>
<keyword evidence="3" id="KW-1185">Reference proteome</keyword>
<feature type="compositionally biased region" description="Pro residues" evidence="1">
    <location>
        <begin position="503"/>
        <end position="518"/>
    </location>
</feature>
<feature type="region of interest" description="Disordered" evidence="1">
    <location>
        <begin position="202"/>
        <end position="242"/>
    </location>
</feature>
<gene>
    <name evidence="2" type="ORF">IQ235_08600</name>
</gene>